<gene>
    <name evidence="5" type="ORF">SAMN04487910_4549</name>
</gene>
<dbReference type="InterPro" id="IPR051531">
    <property type="entry name" value="N-acetyltransferase"/>
</dbReference>
<evidence type="ECO:0000256" key="3">
    <source>
        <dbReference type="ARBA" id="ARBA00038502"/>
    </source>
</evidence>
<proteinExistence type="inferred from homology"/>
<name>A0A1H7WVQ0_AQUAM</name>
<dbReference type="PANTHER" id="PTHR43792">
    <property type="entry name" value="GNAT FAMILY, PUTATIVE (AFU_ORTHOLOGUE AFUA_3G00765)-RELATED-RELATED"/>
    <property type="match status" value="1"/>
</dbReference>
<dbReference type="PROSITE" id="PS51186">
    <property type="entry name" value="GNAT"/>
    <property type="match status" value="1"/>
</dbReference>
<sequence length="179" mass="20777">MKTFKLLTDRLLLKSVEVSNLSEVHELLSIPEVDQYNALGIPTNKEVTNVYLQEWIDDFEMRKEFVFSIQNIANEEFMGLVSLKIGNPKYSIGSIWYKLHPDFWSKGYATESARRILKFSFEEIGLHRVEAGCAIENIGSVRVLEKIGMIKEGHKRKVLPLKTGWSDNYEFAMLEEDWK</sequence>
<evidence type="ECO:0000256" key="2">
    <source>
        <dbReference type="ARBA" id="ARBA00023315"/>
    </source>
</evidence>
<evidence type="ECO:0000256" key="1">
    <source>
        <dbReference type="ARBA" id="ARBA00022679"/>
    </source>
</evidence>
<keyword evidence="6" id="KW-1185">Reference proteome</keyword>
<evidence type="ECO:0000313" key="6">
    <source>
        <dbReference type="Proteomes" id="UP000198521"/>
    </source>
</evidence>
<organism evidence="5 6">
    <name type="scientific">Aquimarina amphilecti</name>
    <dbReference type="NCBI Taxonomy" id="1038014"/>
    <lineage>
        <taxon>Bacteria</taxon>
        <taxon>Pseudomonadati</taxon>
        <taxon>Bacteroidota</taxon>
        <taxon>Flavobacteriia</taxon>
        <taxon>Flavobacteriales</taxon>
        <taxon>Flavobacteriaceae</taxon>
        <taxon>Aquimarina</taxon>
    </lineage>
</organism>
<evidence type="ECO:0000259" key="4">
    <source>
        <dbReference type="PROSITE" id="PS51186"/>
    </source>
</evidence>
<dbReference type="SUPFAM" id="SSF55729">
    <property type="entry name" value="Acyl-CoA N-acyltransferases (Nat)"/>
    <property type="match status" value="1"/>
</dbReference>
<dbReference type="PANTHER" id="PTHR43792:SF8">
    <property type="entry name" value="[RIBOSOMAL PROTEIN US5]-ALANINE N-ACETYLTRANSFERASE"/>
    <property type="match status" value="1"/>
</dbReference>
<keyword evidence="1 5" id="KW-0808">Transferase</keyword>
<feature type="domain" description="N-acetyltransferase" evidence="4">
    <location>
        <begin position="16"/>
        <end position="176"/>
    </location>
</feature>
<accession>A0A1H7WVQ0</accession>
<protein>
    <submittedName>
        <fullName evidence="5">Protein N-acetyltransferase, RimJ/RimL family</fullName>
    </submittedName>
</protein>
<dbReference type="RefSeq" id="WP_091412654.1">
    <property type="nucleotide sequence ID" value="NZ_FOAB01000012.1"/>
</dbReference>
<keyword evidence="2" id="KW-0012">Acyltransferase</keyword>
<dbReference type="InterPro" id="IPR000182">
    <property type="entry name" value="GNAT_dom"/>
</dbReference>
<dbReference type="STRING" id="1038014.SAMN04487910_4549"/>
<dbReference type="GO" id="GO:0016747">
    <property type="term" value="F:acyltransferase activity, transferring groups other than amino-acyl groups"/>
    <property type="evidence" value="ECO:0007669"/>
    <property type="project" value="InterPro"/>
</dbReference>
<dbReference type="AlphaFoldDB" id="A0A1H7WVQ0"/>
<dbReference type="OrthoDB" id="9811523at2"/>
<dbReference type="Pfam" id="PF13302">
    <property type="entry name" value="Acetyltransf_3"/>
    <property type="match status" value="1"/>
</dbReference>
<comment type="similarity">
    <text evidence="3">Belongs to the acetyltransferase family. RimJ subfamily.</text>
</comment>
<dbReference type="EMBL" id="FOAB01000012">
    <property type="protein sequence ID" value="SEM25646.1"/>
    <property type="molecule type" value="Genomic_DNA"/>
</dbReference>
<reference evidence="5 6" key="1">
    <citation type="submission" date="2016-10" db="EMBL/GenBank/DDBJ databases">
        <authorList>
            <person name="de Groot N.N."/>
        </authorList>
    </citation>
    <scope>NUCLEOTIDE SEQUENCE [LARGE SCALE GENOMIC DNA]</scope>
    <source>
        <strain evidence="5 6">DSM 25232</strain>
    </source>
</reference>
<evidence type="ECO:0000313" key="5">
    <source>
        <dbReference type="EMBL" id="SEM25646.1"/>
    </source>
</evidence>
<dbReference type="Gene3D" id="3.40.630.30">
    <property type="match status" value="1"/>
</dbReference>
<dbReference type="InterPro" id="IPR016181">
    <property type="entry name" value="Acyl_CoA_acyltransferase"/>
</dbReference>
<dbReference type="Proteomes" id="UP000198521">
    <property type="component" value="Unassembled WGS sequence"/>
</dbReference>